<sequence length="292" mass="32586">MLIFLFFFCFNEFKLTATSNGSPNGTSQTSGGLCRTEGLRLRVIILPSPSNNAPLIRPADEWTDLAHLLMPIIIPTSFPSSETLTTTTTTISPPKASALSSNNNPVFPAILSLEQGGQRHKVLVHSQQELTDQLNAVSTNAGRKVKNEEERDVDDDSDENRGQRRDMGFGEEKQENNQKQDSSLYELMDGKTNKWPNSVNRLSQIENFEESKEEERHLRRRRPVPKTARSPDPLVESQKLVYIIGYDGNGSSGGGTSSNNSFMNINVNRNILLFMLIITILFCSLSISFSLF</sequence>
<dbReference type="Proteomes" id="UP000887563">
    <property type="component" value="Unplaced"/>
</dbReference>
<keyword evidence="2" id="KW-0472">Membrane</keyword>
<name>A0A914NC46_MELIC</name>
<feature type="chain" id="PRO_5037180610" evidence="3">
    <location>
        <begin position="18"/>
        <end position="292"/>
    </location>
</feature>
<reference evidence="5" key="1">
    <citation type="submission" date="2022-11" db="UniProtKB">
        <authorList>
            <consortium name="WormBaseParasite"/>
        </authorList>
    </citation>
    <scope>IDENTIFICATION</scope>
</reference>
<feature type="compositionally biased region" description="Basic and acidic residues" evidence="1">
    <location>
        <begin position="159"/>
        <end position="178"/>
    </location>
</feature>
<keyword evidence="2" id="KW-0812">Transmembrane</keyword>
<feature type="transmembrane region" description="Helical" evidence="2">
    <location>
        <begin position="271"/>
        <end position="291"/>
    </location>
</feature>
<keyword evidence="3" id="KW-0732">Signal</keyword>
<feature type="region of interest" description="Disordered" evidence="1">
    <location>
        <begin position="134"/>
        <end position="182"/>
    </location>
</feature>
<proteinExistence type="predicted"/>
<dbReference type="AlphaFoldDB" id="A0A914NC46"/>
<evidence type="ECO:0000256" key="3">
    <source>
        <dbReference type="SAM" id="SignalP"/>
    </source>
</evidence>
<feature type="signal peptide" evidence="3">
    <location>
        <begin position="1"/>
        <end position="17"/>
    </location>
</feature>
<evidence type="ECO:0000313" key="5">
    <source>
        <dbReference type="WBParaSite" id="Minc3s04269g35898"/>
    </source>
</evidence>
<feature type="region of interest" description="Disordered" evidence="1">
    <location>
        <begin position="208"/>
        <end position="232"/>
    </location>
</feature>
<evidence type="ECO:0000256" key="2">
    <source>
        <dbReference type="SAM" id="Phobius"/>
    </source>
</evidence>
<dbReference type="WBParaSite" id="Minc3s04269g35898">
    <property type="protein sequence ID" value="Minc3s04269g35898"/>
    <property type="gene ID" value="Minc3s04269g35898"/>
</dbReference>
<protein>
    <submittedName>
        <fullName evidence="5">Uncharacterized protein</fullName>
    </submittedName>
</protein>
<evidence type="ECO:0000256" key="1">
    <source>
        <dbReference type="SAM" id="MobiDB-lite"/>
    </source>
</evidence>
<organism evidence="4 5">
    <name type="scientific">Meloidogyne incognita</name>
    <name type="common">Southern root-knot nematode worm</name>
    <name type="synonym">Oxyuris incognita</name>
    <dbReference type="NCBI Taxonomy" id="6306"/>
    <lineage>
        <taxon>Eukaryota</taxon>
        <taxon>Metazoa</taxon>
        <taxon>Ecdysozoa</taxon>
        <taxon>Nematoda</taxon>
        <taxon>Chromadorea</taxon>
        <taxon>Rhabditida</taxon>
        <taxon>Tylenchina</taxon>
        <taxon>Tylenchomorpha</taxon>
        <taxon>Tylenchoidea</taxon>
        <taxon>Meloidogynidae</taxon>
        <taxon>Meloidogyninae</taxon>
        <taxon>Meloidogyne</taxon>
        <taxon>Meloidogyne incognita group</taxon>
    </lineage>
</organism>
<keyword evidence="4" id="KW-1185">Reference proteome</keyword>
<keyword evidence="2" id="KW-1133">Transmembrane helix</keyword>
<evidence type="ECO:0000313" key="4">
    <source>
        <dbReference type="Proteomes" id="UP000887563"/>
    </source>
</evidence>
<accession>A0A914NC46</accession>